<feature type="coiled-coil region" evidence="1">
    <location>
        <begin position="3"/>
        <end position="41"/>
    </location>
</feature>
<comment type="caution">
    <text evidence="2">The sequence shown here is derived from an EMBL/GenBank/DDBJ whole genome shotgun (WGS) entry which is preliminary data.</text>
</comment>
<evidence type="ECO:0000256" key="1">
    <source>
        <dbReference type="SAM" id="Coils"/>
    </source>
</evidence>
<sequence length="133" mass="14668">MTQQNSKDELAAERAELAQLRAELTAERQLLDEELVLLEQSQQGAAQTKSASGRIHQREVPADVRNVRAWLRSQGKHAIVRDYEVTLRSGNGGPRVVSPITAIDEAEAISIAFAQLKIESTQAYNPYAKVIST</sequence>
<dbReference type="Proteomes" id="UP000318878">
    <property type="component" value="Unassembled WGS sequence"/>
</dbReference>
<protein>
    <submittedName>
        <fullName evidence="2">Uncharacterized protein</fullName>
    </submittedName>
</protein>
<keyword evidence="1" id="KW-0175">Coiled coil</keyword>
<accession>A0A5C5V810</accession>
<gene>
    <name evidence="2" type="ORF">Enr8_21090</name>
</gene>
<dbReference type="RefSeq" id="WP_146431169.1">
    <property type="nucleotide sequence ID" value="NZ_SJPF01000002.1"/>
</dbReference>
<name>A0A5C5V810_9BACT</name>
<dbReference type="AlphaFoldDB" id="A0A5C5V810"/>
<keyword evidence="3" id="KW-1185">Reference proteome</keyword>
<proteinExistence type="predicted"/>
<dbReference type="OrthoDB" id="288853at2"/>
<organism evidence="2 3">
    <name type="scientific">Blastopirellula retiformator</name>
    <dbReference type="NCBI Taxonomy" id="2527970"/>
    <lineage>
        <taxon>Bacteria</taxon>
        <taxon>Pseudomonadati</taxon>
        <taxon>Planctomycetota</taxon>
        <taxon>Planctomycetia</taxon>
        <taxon>Pirellulales</taxon>
        <taxon>Pirellulaceae</taxon>
        <taxon>Blastopirellula</taxon>
    </lineage>
</organism>
<reference evidence="2 3" key="1">
    <citation type="submission" date="2019-02" db="EMBL/GenBank/DDBJ databases">
        <title>Deep-cultivation of Planctomycetes and their phenomic and genomic characterization uncovers novel biology.</title>
        <authorList>
            <person name="Wiegand S."/>
            <person name="Jogler M."/>
            <person name="Boedeker C."/>
            <person name="Pinto D."/>
            <person name="Vollmers J."/>
            <person name="Rivas-Marin E."/>
            <person name="Kohn T."/>
            <person name="Peeters S.H."/>
            <person name="Heuer A."/>
            <person name="Rast P."/>
            <person name="Oberbeckmann S."/>
            <person name="Bunk B."/>
            <person name="Jeske O."/>
            <person name="Meyerdierks A."/>
            <person name="Storesund J.E."/>
            <person name="Kallscheuer N."/>
            <person name="Luecker S."/>
            <person name="Lage O.M."/>
            <person name="Pohl T."/>
            <person name="Merkel B.J."/>
            <person name="Hornburger P."/>
            <person name="Mueller R.-W."/>
            <person name="Bruemmer F."/>
            <person name="Labrenz M."/>
            <person name="Spormann A.M."/>
            <person name="Op Den Camp H."/>
            <person name="Overmann J."/>
            <person name="Amann R."/>
            <person name="Jetten M.S.M."/>
            <person name="Mascher T."/>
            <person name="Medema M.H."/>
            <person name="Devos D.P."/>
            <person name="Kaster A.-K."/>
            <person name="Ovreas L."/>
            <person name="Rohde M."/>
            <person name="Galperin M.Y."/>
            <person name="Jogler C."/>
        </authorList>
    </citation>
    <scope>NUCLEOTIDE SEQUENCE [LARGE SCALE GENOMIC DNA]</scope>
    <source>
        <strain evidence="2 3">Enr8</strain>
    </source>
</reference>
<dbReference type="EMBL" id="SJPF01000002">
    <property type="protein sequence ID" value="TWT34696.1"/>
    <property type="molecule type" value="Genomic_DNA"/>
</dbReference>
<evidence type="ECO:0000313" key="3">
    <source>
        <dbReference type="Proteomes" id="UP000318878"/>
    </source>
</evidence>
<evidence type="ECO:0000313" key="2">
    <source>
        <dbReference type="EMBL" id="TWT34696.1"/>
    </source>
</evidence>